<name>A0A210QNR5_MIZYE</name>
<dbReference type="InterPro" id="IPR029673">
    <property type="entry name" value="TMEM179"/>
</dbReference>
<dbReference type="InterPro" id="IPR059010">
    <property type="entry name" value="TMEM179-179B"/>
</dbReference>
<keyword evidence="4 6" id="KW-0472">Membrane</keyword>
<evidence type="ECO:0000313" key="7">
    <source>
        <dbReference type="EMBL" id="OWF50372.1"/>
    </source>
</evidence>
<evidence type="ECO:0000256" key="2">
    <source>
        <dbReference type="ARBA" id="ARBA00022692"/>
    </source>
</evidence>
<feature type="transmembrane region" description="Helical" evidence="6">
    <location>
        <begin position="12"/>
        <end position="31"/>
    </location>
</feature>
<dbReference type="EMBL" id="NEDP02002617">
    <property type="protein sequence ID" value="OWF50372.1"/>
    <property type="molecule type" value="Genomic_DNA"/>
</dbReference>
<evidence type="ECO:0000313" key="8">
    <source>
        <dbReference type="Proteomes" id="UP000242188"/>
    </source>
</evidence>
<comment type="similarity">
    <text evidence="5">Belongs to the TMEM179 family.</text>
</comment>
<evidence type="ECO:0000256" key="6">
    <source>
        <dbReference type="SAM" id="Phobius"/>
    </source>
</evidence>
<accession>A0A210QNR5</accession>
<evidence type="ECO:0000256" key="4">
    <source>
        <dbReference type="ARBA" id="ARBA00023136"/>
    </source>
</evidence>
<feature type="transmembrane region" description="Helical" evidence="6">
    <location>
        <begin position="102"/>
        <end position="122"/>
    </location>
</feature>
<evidence type="ECO:0000256" key="3">
    <source>
        <dbReference type="ARBA" id="ARBA00022989"/>
    </source>
</evidence>
<dbReference type="AlphaFoldDB" id="A0A210QNR5"/>
<evidence type="ECO:0000256" key="5">
    <source>
        <dbReference type="ARBA" id="ARBA00093776"/>
    </source>
</evidence>
<evidence type="ECO:0000256" key="1">
    <source>
        <dbReference type="ARBA" id="ARBA00004141"/>
    </source>
</evidence>
<proteinExistence type="inferred from homology"/>
<organism evidence="7 8">
    <name type="scientific">Mizuhopecten yessoensis</name>
    <name type="common">Japanese scallop</name>
    <name type="synonym">Patinopecten yessoensis</name>
    <dbReference type="NCBI Taxonomy" id="6573"/>
    <lineage>
        <taxon>Eukaryota</taxon>
        <taxon>Metazoa</taxon>
        <taxon>Spiralia</taxon>
        <taxon>Lophotrochozoa</taxon>
        <taxon>Mollusca</taxon>
        <taxon>Bivalvia</taxon>
        <taxon>Autobranchia</taxon>
        <taxon>Pteriomorphia</taxon>
        <taxon>Pectinida</taxon>
        <taxon>Pectinoidea</taxon>
        <taxon>Pectinidae</taxon>
        <taxon>Mizuhopecten</taxon>
    </lineage>
</organism>
<sequence length="229" mass="26013">MGLGNILVLSQVTAYFVSFIVSFMLFIPVAVNVNEFGGNCLLYAEGKWVSEANSSVMELESVVWGPSSACGFNIFMGVILMLISMFYVVWESAYLIKDTDSSWLDAFVTAILSMVICLMLFASSLTLSVGFNSWCTLLTTPPSEILECEFGDYIQFTDKVSNLETRNFYTEMTLAQFAGWMLWLCWLLLTIFAFLKVFRYHQQETFTKSMNRERQRLLQSVGHQTPVVL</sequence>
<reference evidence="7 8" key="1">
    <citation type="journal article" date="2017" name="Nat. Ecol. Evol.">
        <title>Scallop genome provides insights into evolution of bilaterian karyotype and development.</title>
        <authorList>
            <person name="Wang S."/>
            <person name="Zhang J."/>
            <person name="Jiao W."/>
            <person name="Li J."/>
            <person name="Xun X."/>
            <person name="Sun Y."/>
            <person name="Guo X."/>
            <person name="Huan P."/>
            <person name="Dong B."/>
            <person name="Zhang L."/>
            <person name="Hu X."/>
            <person name="Sun X."/>
            <person name="Wang J."/>
            <person name="Zhao C."/>
            <person name="Wang Y."/>
            <person name="Wang D."/>
            <person name="Huang X."/>
            <person name="Wang R."/>
            <person name="Lv J."/>
            <person name="Li Y."/>
            <person name="Zhang Z."/>
            <person name="Liu B."/>
            <person name="Lu W."/>
            <person name="Hui Y."/>
            <person name="Liang J."/>
            <person name="Zhou Z."/>
            <person name="Hou R."/>
            <person name="Li X."/>
            <person name="Liu Y."/>
            <person name="Li H."/>
            <person name="Ning X."/>
            <person name="Lin Y."/>
            <person name="Zhao L."/>
            <person name="Xing Q."/>
            <person name="Dou J."/>
            <person name="Li Y."/>
            <person name="Mao J."/>
            <person name="Guo H."/>
            <person name="Dou H."/>
            <person name="Li T."/>
            <person name="Mu C."/>
            <person name="Jiang W."/>
            <person name="Fu Q."/>
            <person name="Fu X."/>
            <person name="Miao Y."/>
            <person name="Liu J."/>
            <person name="Yu Q."/>
            <person name="Li R."/>
            <person name="Liao H."/>
            <person name="Li X."/>
            <person name="Kong Y."/>
            <person name="Jiang Z."/>
            <person name="Chourrout D."/>
            <person name="Li R."/>
            <person name="Bao Z."/>
        </authorList>
    </citation>
    <scope>NUCLEOTIDE SEQUENCE [LARGE SCALE GENOMIC DNA]</scope>
    <source>
        <strain evidence="7 8">PY_sf001</strain>
    </source>
</reference>
<keyword evidence="8" id="KW-1185">Reference proteome</keyword>
<dbReference type="Pfam" id="PF26158">
    <property type="entry name" value="Claudin_TMEM179-179B"/>
    <property type="match status" value="1"/>
</dbReference>
<comment type="subcellular location">
    <subcellularLocation>
        <location evidence="1">Membrane</location>
        <topology evidence="1">Multi-pass membrane protein</topology>
    </subcellularLocation>
</comment>
<keyword evidence="2 6" id="KW-0812">Transmembrane</keyword>
<comment type="caution">
    <text evidence="7">The sequence shown here is derived from an EMBL/GenBank/DDBJ whole genome shotgun (WGS) entry which is preliminary data.</text>
</comment>
<feature type="transmembrane region" description="Helical" evidence="6">
    <location>
        <begin position="71"/>
        <end position="90"/>
    </location>
</feature>
<protein>
    <submittedName>
        <fullName evidence="7">Transmembrane protein 179</fullName>
    </submittedName>
</protein>
<feature type="transmembrane region" description="Helical" evidence="6">
    <location>
        <begin position="177"/>
        <end position="198"/>
    </location>
</feature>
<gene>
    <name evidence="7" type="ORF">KP79_PYT09475</name>
</gene>
<keyword evidence="3 6" id="KW-1133">Transmembrane helix</keyword>
<dbReference type="PANTHER" id="PTHR31872:SF4">
    <property type="entry name" value="TRANSMEMBRANE PROTEIN 179"/>
    <property type="match status" value="1"/>
</dbReference>
<dbReference type="STRING" id="6573.A0A210QNR5"/>
<dbReference type="PANTHER" id="PTHR31872">
    <property type="entry name" value="TRANSMEMBRANE PROTEIN 179"/>
    <property type="match status" value="1"/>
</dbReference>
<dbReference type="Proteomes" id="UP000242188">
    <property type="component" value="Unassembled WGS sequence"/>
</dbReference>
<dbReference type="OrthoDB" id="6423876at2759"/>